<feature type="non-terminal residue" evidence="1">
    <location>
        <position position="320"/>
    </location>
</feature>
<dbReference type="Proteomes" id="UP000639643">
    <property type="component" value="Unassembled WGS sequence"/>
</dbReference>
<dbReference type="OrthoDB" id="4755699at2759"/>
<name>A0A8H6JGD8_9PEZI</name>
<sequence length="320" mass="36209">MAGEADPSDLWGEALGQLSEEDRRVIEESQLSESKLETLNHICRAAEQEKQRCIETGWGVYTTTSGKKIKLRHVLEKISAWVSELINVVNVAVAFDASGNAAAPWGVAATSNIAVFTDLVEAKKYFESGTIKKMGHGIRDFLAKEYKNLLESISEVEVENWLRIAERLHKDTAERHRVLKETLERLDQPIMKMAVQLSAVQDQLDYEKRIKVFQWMSKIPYGSHFEQSAKNLLEDSGQWLLESREYSDWLSSNESCVLWLRGPSEPERADPDKVLGALVKQLSRSEPSEPIREPVVVEYSKRKAVADVDGQDPKPLDVEN</sequence>
<gene>
    <name evidence="1" type="ORF">CMUS01_13001</name>
</gene>
<dbReference type="AlphaFoldDB" id="A0A8H6JGD8"/>
<organism evidence="1 2">
    <name type="scientific">Colletotrichum musicola</name>
    <dbReference type="NCBI Taxonomy" id="2175873"/>
    <lineage>
        <taxon>Eukaryota</taxon>
        <taxon>Fungi</taxon>
        <taxon>Dikarya</taxon>
        <taxon>Ascomycota</taxon>
        <taxon>Pezizomycotina</taxon>
        <taxon>Sordariomycetes</taxon>
        <taxon>Hypocreomycetidae</taxon>
        <taxon>Glomerellales</taxon>
        <taxon>Glomerellaceae</taxon>
        <taxon>Colletotrichum</taxon>
        <taxon>Colletotrichum orchidearum species complex</taxon>
    </lineage>
</organism>
<dbReference type="EMBL" id="WIGM01000779">
    <property type="protein sequence ID" value="KAF6812684.1"/>
    <property type="molecule type" value="Genomic_DNA"/>
</dbReference>
<evidence type="ECO:0000313" key="2">
    <source>
        <dbReference type="Proteomes" id="UP000639643"/>
    </source>
</evidence>
<evidence type="ECO:0000313" key="1">
    <source>
        <dbReference type="EMBL" id="KAF6812684.1"/>
    </source>
</evidence>
<protein>
    <submittedName>
        <fullName evidence="1">Ankyrin repeat protein</fullName>
    </submittedName>
</protein>
<comment type="caution">
    <text evidence="1">The sequence shown here is derived from an EMBL/GenBank/DDBJ whole genome shotgun (WGS) entry which is preliminary data.</text>
</comment>
<proteinExistence type="predicted"/>
<accession>A0A8H6JGD8</accession>
<reference evidence="1" key="1">
    <citation type="journal article" date="2020" name="Phytopathology">
        <title>Genome Sequence Resources of Colletotrichum truncatum, C. plurivorum, C. musicola, and C. sojae: Four Species Pathogenic to Soybean (Glycine max).</title>
        <authorList>
            <person name="Rogerio F."/>
            <person name="Boufleur T.R."/>
            <person name="Ciampi-Guillardi M."/>
            <person name="Sukno S.A."/>
            <person name="Thon M.R."/>
            <person name="Massola Junior N.S."/>
            <person name="Baroncelli R."/>
        </authorList>
    </citation>
    <scope>NUCLEOTIDE SEQUENCE</scope>
    <source>
        <strain evidence="1">LFN0074</strain>
    </source>
</reference>
<keyword evidence="2" id="KW-1185">Reference proteome</keyword>